<feature type="compositionally biased region" description="Gly residues" evidence="1">
    <location>
        <begin position="60"/>
        <end position="70"/>
    </location>
</feature>
<sequence>MHHGRVTLAGGERGALYLVVVGRDGERAGDGGRTPLGSRHRLVVRVRPLLEAERDHEGQGGDGGESGGDVGVRLPQSGATNRNPTPRTVRR</sequence>
<gene>
    <name evidence="2" type="ORF">Pflav_005990</name>
</gene>
<reference evidence="2 3" key="2">
    <citation type="submission" date="2020-03" db="EMBL/GenBank/DDBJ databases">
        <authorList>
            <person name="Ichikawa N."/>
            <person name="Kimura A."/>
            <person name="Kitahashi Y."/>
            <person name="Uohara A."/>
        </authorList>
    </citation>
    <scope>NUCLEOTIDE SEQUENCE [LARGE SCALE GENOMIC DNA]</scope>
    <source>
        <strain evidence="2 3">NBRC 107702</strain>
    </source>
</reference>
<dbReference type="KEGG" id="pfla:Pflav_005990"/>
<name>A0A6F8XK69_9ACTN</name>
<dbReference type="AlphaFoldDB" id="A0A6F8XK69"/>
<organism evidence="2 3">
    <name type="scientific">Phytohabitans flavus</name>
    <dbReference type="NCBI Taxonomy" id="1076124"/>
    <lineage>
        <taxon>Bacteria</taxon>
        <taxon>Bacillati</taxon>
        <taxon>Actinomycetota</taxon>
        <taxon>Actinomycetes</taxon>
        <taxon>Micromonosporales</taxon>
        <taxon>Micromonosporaceae</taxon>
    </lineage>
</organism>
<feature type="compositionally biased region" description="Basic and acidic residues" evidence="1">
    <location>
        <begin position="50"/>
        <end position="59"/>
    </location>
</feature>
<accession>A0A6F8XK69</accession>
<dbReference type="EMBL" id="AP022870">
    <property type="protein sequence ID" value="BCB74189.1"/>
    <property type="molecule type" value="Genomic_DNA"/>
</dbReference>
<evidence type="ECO:0000313" key="2">
    <source>
        <dbReference type="EMBL" id="BCB74189.1"/>
    </source>
</evidence>
<keyword evidence="3" id="KW-1185">Reference proteome</keyword>
<evidence type="ECO:0000256" key="1">
    <source>
        <dbReference type="SAM" id="MobiDB-lite"/>
    </source>
</evidence>
<reference evidence="2 3" key="1">
    <citation type="submission" date="2020-03" db="EMBL/GenBank/DDBJ databases">
        <title>Whole genome shotgun sequence of Phytohabitans flavus NBRC 107702.</title>
        <authorList>
            <person name="Komaki H."/>
            <person name="Tamura T."/>
        </authorList>
    </citation>
    <scope>NUCLEOTIDE SEQUENCE [LARGE SCALE GENOMIC DNA]</scope>
    <source>
        <strain evidence="2 3">NBRC 107702</strain>
    </source>
</reference>
<evidence type="ECO:0000313" key="3">
    <source>
        <dbReference type="Proteomes" id="UP000502508"/>
    </source>
</evidence>
<feature type="compositionally biased region" description="Low complexity" evidence="1">
    <location>
        <begin position="80"/>
        <end position="91"/>
    </location>
</feature>
<dbReference type="Proteomes" id="UP000502508">
    <property type="component" value="Chromosome"/>
</dbReference>
<feature type="region of interest" description="Disordered" evidence="1">
    <location>
        <begin position="50"/>
        <end position="91"/>
    </location>
</feature>
<proteinExistence type="predicted"/>
<protein>
    <submittedName>
        <fullName evidence="2">Uncharacterized protein</fullName>
    </submittedName>
</protein>